<feature type="transmembrane region" description="Helical" evidence="7">
    <location>
        <begin position="293"/>
        <end position="317"/>
    </location>
</feature>
<accession>A0AAU9L8K4</accession>
<dbReference type="InterPro" id="IPR020846">
    <property type="entry name" value="MFS_dom"/>
</dbReference>
<feature type="transmembrane region" description="Helical" evidence="7">
    <location>
        <begin position="87"/>
        <end position="108"/>
    </location>
</feature>
<evidence type="ECO:0000256" key="5">
    <source>
        <dbReference type="ARBA" id="ARBA00023136"/>
    </source>
</evidence>
<dbReference type="Pfam" id="PF00083">
    <property type="entry name" value="Sugar_tr"/>
    <property type="match status" value="1"/>
</dbReference>
<comment type="caution">
    <text evidence="9">The sequence shown here is derived from an EMBL/GenBank/DDBJ whole genome shotgun (WGS) entry which is preliminary data.</text>
</comment>
<dbReference type="SUPFAM" id="SSF103473">
    <property type="entry name" value="MFS general substrate transporter"/>
    <property type="match status" value="1"/>
</dbReference>
<feature type="compositionally biased region" description="Polar residues" evidence="6">
    <location>
        <begin position="429"/>
        <end position="442"/>
    </location>
</feature>
<evidence type="ECO:0000313" key="10">
    <source>
        <dbReference type="Proteomes" id="UP001160483"/>
    </source>
</evidence>
<sequence>MIKVYAAVTAAVGVILSGALAHVIGRRWTIEVSCVVTFAGSALVWLESSSMVLIGICLASVGIAMLSLVCPLYNFEICMQGWKGKGVLMFLTSAALGYMIEAVLINAINAKAMSENWGNSPFHDWQWQFIFGIVPIVLLVPSVFFLPESHYWEYRRKPDPKAAEATLVRLRQRHDVMEELGEMRDSFVVKEGPVNVMFRITLVVVLQATFALFTSGALLQRVHVQPTPSEAGAQTSKWEIYYGIMTFVGSLLSLLTVDNVRRKTIFKDVLPFSAALSAACGAMGLAGQENSSVTQILLCVTFVSGTLSLMCGTWLTAIEVFPPYQNGRYIAMSFVAYYIVQAAIYVADPSFATSHFVFAGMCLLLTVFMFIVCASSKYGAIELKSEKKMRKDAEATRNAPSFMACASRSQNFMRSRSQVRRSSSHYSIPSLTPQEESYSNFESPAGRKSNGSTRRMLNNSQKRL</sequence>
<evidence type="ECO:0000256" key="3">
    <source>
        <dbReference type="ARBA" id="ARBA00022692"/>
    </source>
</evidence>
<evidence type="ECO:0000256" key="1">
    <source>
        <dbReference type="ARBA" id="ARBA00004141"/>
    </source>
</evidence>
<name>A0AAU9L8K4_9STRA</name>
<dbReference type="InterPro" id="IPR036259">
    <property type="entry name" value="MFS_trans_sf"/>
</dbReference>
<feature type="domain" description="Major facilitator superfamily (MFS) profile" evidence="8">
    <location>
        <begin position="1"/>
        <end position="377"/>
    </location>
</feature>
<dbReference type="EMBL" id="CAKKTJ010000322">
    <property type="protein sequence ID" value="CAH0480106.1"/>
    <property type="molecule type" value="Genomic_DNA"/>
</dbReference>
<dbReference type="GO" id="GO:0016020">
    <property type="term" value="C:membrane"/>
    <property type="evidence" value="ECO:0007669"/>
    <property type="project" value="UniProtKB-SubCell"/>
</dbReference>
<feature type="region of interest" description="Disordered" evidence="6">
    <location>
        <begin position="416"/>
        <end position="464"/>
    </location>
</feature>
<protein>
    <recommendedName>
        <fullName evidence="8">Major facilitator superfamily (MFS) profile domain-containing protein</fullName>
    </recommendedName>
</protein>
<dbReference type="AlphaFoldDB" id="A0AAU9L8K4"/>
<comment type="subcellular location">
    <subcellularLocation>
        <location evidence="1">Membrane</location>
        <topology evidence="1">Multi-pass membrane protein</topology>
    </subcellularLocation>
</comment>
<feature type="transmembrane region" description="Helical" evidence="7">
    <location>
        <begin position="329"/>
        <end position="347"/>
    </location>
</feature>
<feature type="transmembrane region" description="Helical" evidence="7">
    <location>
        <begin position="269"/>
        <end position="287"/>
    </location>
</feature>
<dbReference type="InterPro" id="IPR050360">
    <property type="entry name" value="MFS_Sugar_Transporters"/>
</dbReference>
<keyword evidence="4 7" id="KW-1133">Transmembrane helix</keyword>
<evidence type="ECO:0000256" key="7">
    <source>
        <dbReference type="SAM" id="Phobius"/>
    </source>
</evidence>
<feature type="compositionally biased region" description="Polar residues" evidence="6">
    <location>
        <begin position="449"/>
        <end position="464"/>
    </location>
</feature>
<feature type="transmembrane region" description="Helical" evidence="7">
    <location>
        <begin position="200"/>
        <end position="220"/>
    </location>
</feature>
<evidence type="ECO:0000256" key="6">
    <source>
        <dbReference type="SAM" id="MobiDB-lite"/>
    </source>
</evidence>
<dbReference type="PANTHER" id="PTHR48022:SF2">
    <property type="entry name" value="PLASTIDIC GLUCOSE TRANSPORTER 4"/>
    <property type="match status" value="1"/>
</dbReference>
<feature type="transmembrane region" description="Helical" evidence="7">
    <location>
        <begin position="353"/>
        <end position="380"/>
    </location>
</feature>
<keyword evidence="5 7" id="KW-0472">Membrane</keyword>
<feature type="transmembrane region" description="Helical" evidence="7">
    <location>
        <begin position="240"/>
        <end position="257"/>
    </location>
</feature>
<evidence type="ECO:0000313" key="9">
    <source>
        <dbReference type="EMBL" id="CAH0480106.1"/>
    </source>
</evidence>
<dbReference type="InterPro" id="IPR005828">
    <property type="entry name" value="MFS_sugar_transport-like"/>
</dbReference>
<dbReference type="Proteomes" id="UP001160483">
    <property type="component" value="Unassembled WGS sequence"/>
</dbReference>
<dbReference type="PANTHER" id="PTHR48022">
    <property type="entry name" value="PLASTIDIC GLUCOSE TRANSPORTER 4"/>
    <property type="match status" value="1"/>
</dbReference>
<gene>
    <name evidence="9" type="ORF">PBS003_LOCUS6732</name>
</gene>
<keyword evidence="3 7" id="KW-0812">Transmembrane</keyword>
<organism evidence="9 10">
    <name type="scientific">Peronospora belbahrii</name>
    <dbReference type="NCBI Taxonomy" id="622444"/>
    <lineage>
        <taxon>Eukaryota</taxon>
        <taxon>Sar</taxon>
        <taxon>Stramenopiles</taxon>
        <taxon>Oomycota</taxon>
        <taxon>Peronosporomycetes</taxon>
        <taxon>Peronosporales</taxon>
        <taxon>Peronosporaceae</taxon>
        <taxon>Peronospora</taxon>
    </lineage>
</organism>
<feature type="transmembrane region" description="Helical" evidence="7">
    <location>
        <begin position="128"/>
        <end position="147"/>
    </location>
</feature>
<feature type="transmembrane region" description="Helical" evidence="7">
    <location>
        <begin position="51"/>
        <end position="75"/>
    </location>
</feature>
<dbReference type="PROSITE" id="PS50850">
    <property type="entry name" value="MFS"/>
    <property type="match status" value="1"/>
</dbReference>
<evidence type="ECO:0000256" key="4">
    <source>
        <dbReference type="ARBA" id="ARBA00022989"/>
    </source>
</evidence>
<reference evidence="9" key="1">
    <citation type="submission" date="2021-11" db="EMBL/GenBank/DDBJ databases">
        <authorList>
            <person name="Islam A."/>
            <person name="Islam S."/>
            <person name="Flora M.S."/>
            <person name="Rahman M."/>
            <person name="Ziaur R.M."/>
            <person name="Epstein J.H."/>
            <person name="Hassan M."/>
            <person name="Klassen M."/>
            <person name="Woodard K."/>
            <person name="Webb A."/>
            <person name="Webby R.J."/>
            <person name="El Zowalaty M.E."/>
        </authorList>
    </citation>
    <scope>NUCLEOTIDE SEQUENCE</scope>
    <source>
        <strain evidence="9">Pbs3</strain>
    </source>
</reference>
<dbReference type="Gene3D" id="1.20.1250.20">
    <property type="entry name" value="MFS general substrate transporter like domains"/>
    <property type="match status" value="1"/>
</dbReference>
<comment type="similarity">
    <text evidence="2">Belongs to the major facilitator superfamily. Sugar transporter (TC 2.A.1.1) family.</text>
</comment>
<proteinExistence type="inferred from homology"/>
<dbReference type="GO" id="GO:0005351">
    <property type="term" value="F:carbohydrate:proton symporter activity"/>
    <property type="evidence" value="ECO:0007669"/>
    <property type="project" value="TreeGrafter"/>
</dbReference>
<evidence type="ECO:0000256" key="2">
    <source>
        <dbReference type="ARBA" id="ARBA00010992"/>
    </source>
</evidence>
<evidence type="ECO:0000259" key="8">
    <source>
        <dbReference type="PROSITE" id="PS50850"/>
    </source>
</evidence>